<feature type="transmembrane region" description="Helical" evidence="1">
    <location>
        <begin position="163"/>
        <end position="184"/>
    </location>
</feature>
<name>A0A4S4MPA6_9APHY</name>
<feature type="transmembrane region" description="Helical" evidence="1">
    <location>
        <begin position="235"/>
        <end position="255"/>
    </location>
</feature>
<dbReference type="OrthoDB" id="2953893at2759"/>
<evidence type="ECO:0000256" key="1">
    <source>
        <dbReference type="SAM" id="Phobius"/>
    </source>
</evidence>
<feature type="transmembrane region" description="Helical" evidence="1">
    <location>
        <begin position="204"/>
        <end position="229"/>
    </location>
</feature>
<keyword evidence="1" id="KW-0472">Membrane</keyword>
<dbReference type="PANTHER" id="PTHR40465">
    <property type="entry name" value="CHROMOSOME 1, WHOLE GENOME SHOTGUN SEQUENCE"/>
    <property type="match status" value="1"/>
</dbReference>
<feature type="transmembrane region" description="Helical" evidence="1">
    <location>
        <begin position="122"/>
        <end position="143"/>
    </location>
</feature>
<proteinExistence type="predicted"/>
<gene>
    <name evidence="3" type="ORF">EUX98_g7048</name>
</gene>
<sequence>MATPENAPSLVMVTGPMLLGQLFNWGLLGVLIVQAYLYYIAFPRDHRGLKCVVAVAFLLELAQTILLTYDSFRMFAKGWGDPVELNSIGFFWLDISLLSGLISVLAQLFYAWRIHVLSRSYWAAGPISLIAIVQGALEIYTSVLVLRTDRISDLPMMPAAKVFTIWLSLSSICDLMITCSMFFYLRRAKNAALLKTTSSLLTRLIVLTVETGLISCAAQIAALVCHIAADNTMLYAIPVAVTCKLYSNSMIMVILNSRMRIYNSRDDGKRLPSDDVHFISVNSATLPQDGILVHMSHISDRPEIESIEMDNATKATQTANRNEFKHTARHVTYANNLTLV</sequence>
<dbReference type="InterPro" id="IPR045339">
    <property type="entry name" value="DUF6534"/>
</dbReference>
<evidence type="ECO:0000313" key="4">
    <source>
        <dbReference type="Proteomes" id="UP000308730"/>
    </source>
</evidence>
<feature type="transmembrane region" description="Helical" evidence="1">
    <location>
        <begin position="51"/>
        <end position="69"/>
    </location>
</feature>
<keyword evidence="1" id="KW-1133">Transmembrane helix</keyword>
<organism evidence="3 4">
    <name type="scientific">Antrodiella citrinella</name>
    <dbReference type="NCBI Taxonomy" id="2447956"/>
    <lineage>
        <taxon>Eukaryota</taxon>
        <taxon>Fungi</taxon>
        <taxon>Dikarya</taxon>
        <taxon>Basidiomycota</taxon>
        <taxon>Agaricomycotina</taxon>
        <taxon>Agaricomycetes</taxon>
        <taxon>Polyporales</taxon>
        <taxon>Steccherinaceae</taxon>
        <taxon>Antrodiella</taxon>
    </lineage>
</organism>
<dbReference type="Pfam" id="PF20152">
    <property type="entry name" value="DUF6534"/>
    <property type="match status" value="1"/>
</dbReference>
<dbReference type="EMBL" id="SGPM01000276">
    <property type="protein sequence ID" value="THH27147.1"/>
    <property type="molecule type" value="Genomic_DNA"/>
</dbReference>
<reference evidence="3 4" key="1">
    <citation type="submission" date="2019-02" db="EMBL/GenBank/DDBJ databases">
        <title>Genome sequencing of the rare red list fungi Antrodiella citrinella (Flaviporus citrinellus).</title>
        <authorList>
            <person name="Buettner E."/>
            <person name="Kellner H."/>
        </authorList>
    </citation>
    <scope>NUCLEOTIDE SEQUENCE [LARGE SCALE GENOMIC DNA]</scope>
    <source>
        <strain evidence="3 4">DSM 108506</strain>
    </source>
</reference>
<protein>
    <recommendedName>
        <fullName evidence="2">DUF6534 domain-containing protein</fullName>
    </recommendedName>
</protein>
<keyword evidence="1" id="KW-0812">Transmembrane</keyword>
<accession>A0A4S4MPA6</accession>
<dbReference type="PANTHER" id="PTHR40465:SF1">
    <property type="entry name" value="DUF6534 DOMAIN-CONTAINING PROTEIN"/>
    <property type="match status" value="1"/>
</dbReference>
<keyword evidence="4" id="KW-1185">Reference proteome</keyword>
<comment type="caution">
    <text evidence="3">The sequence shown here is derived from an EMBL/GenBank/DDBJ whole genome shotgun (WGS) entry which is preliminary data.</text>
</comment>
<evidence type="ECO:0000313" key="3">
    <source>
        <dbReference type="EMBL" id="THH27147.1"/>
    </source>
</evidence>
<feature type="transmembrane region" description="Helical" evidence="1">
    <location>
        <begin position="89"/>
        <end position="110"/>
    </location>
</feature>
<dbReference type="AlphaFoldDB" id="A0A4S4MPA6"/>
<evidence type="ECO:0000259" key="2">
    <source>
        <dbReference type="Pfam" id="PF20152"/>
    </source>
</evidence>
<feature type="domain" description="DUF6534" evidence="2">
    <location>
        <begin position="170"/>
        <end position="259"/>
    </location>
</feature>
<feature type="transmembrane region" description="Helical" evidence="1">
    <location>
        <begin position="22"/>
        <end position="39"/>
    </location>
</feature>
<dbReference type="Proteomes" id="UP000308730">
    <property type="component" value="Unassembled WGS sequence"/>
</dbReference>